<feature type="transmembrane region" description="Helical" evidence="8">
    <location>
        <begin position="288"/>
        <end position="305"/>
    </location>
</feature>
<keyword evidence="6 8" id="KW-1133">Transmembrane helix</keyword>
<dbReference type="Pfam" id="PF07690">
    <property type="entry name" value="MFS_1"/>
    <property type="match status" value="1"/>
</dbReference>
<dbReference type="GO" id="GO:0005886">
    <property type="term" value="C:plasma membrane"/>
    <property type="evidence" value="ECO:0007669"/>
    <property type="project" value="UniProtKB-SubCell"/>
</dbReference>
<organism evidence="10 11">
    <name type="scientific">Burkholderia ubonensis subsp. mesacidophila</name>
    <dbReference type="NCBI Taxonomy" id="265293"/>
    <lineage>
        <taxon>Bacteria</taxon>
        <taxon>Pseudomonadati</taxon>
        <taxon>Pseudomonadota</taxon>
        <taxon>Betaproteobacteria</taxon>
        <taxon>Burkholderiales</taxon>
        <taxon>Burkholderiaceae</taxon>
        <taxon>Burkholderia</taxon>
        <taxon>Burkholderia cepacia complex</taxon>
    </lineage>
</organism>
<dbReference type="Gene3D" id="1.20.1250.20">
    <property type="entry name" value="MFS general substrate transporter like domains"/>
    <property type="match status" value="1"/>
</dbReference>
<evidence type="ECO:0000256" key="6">
    <source>
        <dbReference type="ARBA" id="ARBA00022989"/>
    </source>
</evidence>
<dbReference type="EMBL" id="MTZU01000098">
    <property type="protein sequence ID" value="PCE27216.1"/>
    <property type="molecule type" value="Genomic_DNA"/>
</dbReference>
<dbReference type="RefSeq" id="WP_084902071.1">
    <property type="nucleotide sequence ID" value="NZ_CP020737.1"/>
</dbReference>
<sequence>MALNNSTDSATAMRSATVPLLWTSGLLGVFAFFQLYSIQAVLPILMQDLHANVVQVGNAVGAGVLAVALVSPFVGMLSDAVGRKPLIVGAILVTAIPTALIALAGSIQVLTTLRFLQGLGVPGITVVTIAYIGEEFYGRDMTRMVSAYVSGSVLGGFLGRFLFGQLSAWIPWRSAFLVMAILNLVGALLVWRSLPPSRNFVANRQLAAALKSVRGHLCNKALLSACALGMCVLFSLVGCFTYVSIHLAAEPFGLSTAQLANVFAVYLLGVLVTPITGKIMPHLGTRKTVLVALSISSCGLLITLLPTAWGIVLALAIMSSGVFVTQSATISFIAQNVQGGRSLASGLYYMAYYGGGFMGAWICGIAYTYGAWRGTVVALLLAQAIGLAIAGFGMRERRLNQGPSSHFQLNETR</sequence>
<dbReference type="InterPro" id="IPR011701">
    <property type="entry name" value="MFS"/>
</dbReference>
<protein>
    <submittedName>
        <fullName evidence="10">MFS transporter</fullName>
    </submittedName>
</protein>
<dbReference type="PROSITE" id="PS00216">
    <property type="entry name" value="SUGAR_TRANSPORT_1"/>
    <property type="match status" value="1"/>
</dbReference>
<evidence type="ECO:0000256" key="4">
    <source>
        <dbReference type="ARBA" id="ARBA00022475"/>
    </source>
</evidence>
<evidence type="ECO:0000313" key="11">
    <source>
        <dbReference type="Proteomes" id="UP000217994"/>
    </source>
</evidence>
<feature type="transmembrane region" description="Helical" evidence="8">
    <location>
        <begin position="145"/>
        <end position="163"/>
    </location>
</feature>
<dbReference type="InterPro" id="IPR020846">
    <property type="entry name" value="MFS_dom"/>
</dbReference>
<comment type="subcellular location">
    <subcellularLocation>
        <location evidence="1">Cell membrane</location>
        <topology evidence="1">Multi-pass membrane protein</topology>
    </subcellularLocation>
</comment>
<reference evidence="10 11" key="1">
    <citation type="submission" date="2017-01" db="EMBL/GenBank/DDBJ databases">
        <title>Whole-Genome Shotgun Sequencing of Two beta-Proteobacterial Species in Search of the Bulgecin Biosynthetic Cluster.</title>
        <authorList>
            <person name="Horsman M.E."/>
            <person name="Marous D.R."/>
            <person name="Li R."/>
            <person name="Oliver R.A."/>
            <person name="Byun B."/>
            <person name="Emrich S.J."/>
            <person name="Boggess B."/>
            <person name="Townsend C.A."/>
            <person name="Mobashery S."/>
        </authorList>
    </citation>
    <scope>NUCLEOTIDE SEQUENCE [LARGE SCALE GENOMIC DNA]</scope>
    <source>
        <strain evidence="10 11">ATCC 31433</strain>
    </source>
</reference>
<dbReference type="AlphaFoldDB" id="A0A2A4F4A5"/>
<feature type="transmembrane region" description="Helical" evidence="8">
    <location>
        <begin position="375"/>
        <end position="394"/>
    </location>
</feature>
<accession>A0A2A4F4A5</accession>
<feature type="transmembrane region" description="Helical" evidence="8">
    <location>
        <begin position="311"/>
        <end position="334"/>
    </location>
</feature>
<feature type="transmembrane region" description="Helical" evidence="8">
    <location>
        <begin position="115"/>
        <end position="133"/>
    </location>
</feature>
<evidence type="ECO:0000256" key="7">
    <source>
        <dbReference type="ARBA" id="ARBA00023136"/>
    </source>
</evidence>
<name>A0A2A4F4A5_9BURK</name>
<feature type="transmembrane region" description="Helical" evidence="8">
    <location>
        <begin position="257"/>
        <end position="276"/>
    </location>
</feature>
<dbReference type="InterPro" id="IPR005829">
    <property type="entry name" value="Sugar_transporter_CS"/>
</dbReference>
<proteinExistence type="inferred from homology"/>
<keyword evidence="7 8" id="KW-0472">Membrane</keyword>
<feature type="transmembrane region" description="Helical" evidence="8">
    <location>
        <begin position="20"/>
        <end position="42"/>
    </location>
</feature>
<feature type="domain" description="Major facilitator superfamily (MFS) profile" evidence="9">
    <location>
        <begin position="20"/>
        <end position="398"/>
    </location>
</feature>
<dbReference type="InterPro" id="IPR036259">
    <property type="entry name" value="MFS_trans_sf"/>
</dbReference>
<feature type="transmembrane region" description="Helical" evidence="8">
    <location>
        <begin position="221"/>
        <end position="245"/>
    </location>
</feature>
<gene>
    <name evidence="10" type="ORF">BZL54_30095</name>
</gene>
<feature type="transmembrane region" description="Helical" evidence="8">
    <location>
        <begin position="54"/>
        <end position="74"/>
    </location>
</feature>
<dbReference type="GO" id="GO:0022857">
    <property type="term" value="F:transmembrane transporter activity"/>
    <property type="evidence" value="ECO:0007669"/>
    <property type="project" value="InterPro"/>
</dbReference>
<evidence type="ECO:0000256" key="8">
    <source>
        <dbReference type="SAM" id="Phobius"/>
    </source>
</evidence>
<evidence type="ECO:0000313" key="10">
    <source>
        <dbReference type="EMBL" id="PCE27216.1"/>
    </source>
</evidence>
<comment type="caution">
    <text evidence="10">The sequence shown here is derived from an EMBL/GenBank/DDBJ whole genome shotgun (WGS) entry which is preliminary data.</text>
</comment>
<keyword evidence="5 8" id="KW-0812">Transmembrane</keyword>
<feature type="transmembrane region" description="Helical" evidence="8">
    <location>
        <begin position="169"/>
        <end position="191"/>
    </location>
</feature>
<evidence type="ECO:0000259" key="9">
    <source>
        <dbReference type="PROSITE" id="PS50850"/>
    </source>
</evidence>
<keyword evidence="3" id="KW-0813">Transport</keyword>
<evidence type="ECO:0000256" key="5">
    <source>
        <dbReference type="ARBA" id="ARBA00022692"/>
    </source>
</evidence>
<evidence type="ECO:0000256" key="1">
    <source>
        <dbReference type="ARBA" id="ARBA00004651"/>
    </source>
</evidence>
<evidence type="ECO:0000256" key="2">
    <source>
        <dbReference type="ARBA" id="ARBA00008335"/>
    </source>
</evidence>
<dbReference type="PANTHER" id="PTHR43271:SF2">
    <property type="entry name" value="BLL2771 PROTEIN"/>
    <property type="match status" value="1"/>
</dbReference>
<dbReference type="GeneID" id="69004451"/>
<dbReference type="CDD" id="cd17324">
    <property type="entry name" value="MFS_NepI_like"/>
    <property type="match status" value="1"/>
</dbReference>
<feature type="transmembrane region" description="Helical" evidence="8">
    <location>
        <begin position="86"/>
        <end position="109"/>
    </location>
</feature>
<evidence type="ECO:0000256" key="3">
    <source>
        <dbReference type="ARBA" id="ARBA00022448"/>
    </source>
</evidence>
<feature type="transmembrane region" description="Helical" evidence="8">
    <location>
        <begin position="346"/>
        <end position="369"/>
    </location>
</feature>
<dbReference type="Proteomes" id="UP000217994">
    <property type="component" value="Unassembled WGS sequence"/>
</dbReference>
<dbReference type="PANTHER" id="PTHR43271">
    <property type="entry name" value="BLL2771 PROTEIN"/>
    <property type="match status" value="1"/>
</dbReference>
<keyword evidence="4" id="KW-1003">Cell membrane</keyword>
<comment type="similarity">
    <text evidence="2">Belongs to the major facilitator superfamily.</text>
</comment>
<dbReference type="PROSITE" id="PS50850">
    <property type="entry name" value="MFS"/>
    <property type="match status" value="1"/>
</dbReference>
<dbReference type="SUPFAM" id="SSF103473">
    <property type="entry name" value="MFS general substrate transporter"/>
    <property type="match status" value="1"/>
</dbReference>